<dbReference type="EMBL" id="CADCVN010000905">
    <property type="protein sequence ID" value="CAA9508489.1"/>
    <property type="molecule type" value="Genomic_DNA"/>
</dbReference>
<dbReference type="AlphaFoldDB" id="A0A6J4SYE0"/>
<proteinExistence type="predicted"/>
<feature type="compositionally biased region" description="Basic and acidic residues" evidence="1">
    <location>
        <begin position="35"/>
        <end position="45"/>
    </location>
</feature>
<evidence type="ECO:0000256" key="1">
    <source>
        <dbReference type="SAM" id="MobiDB-lite"/>
    </source>
</evidence>
<protein>
    <submittedName>
        <fullName evidence="2">Uncharacterized protein</fullName>
    </submittedName>
</protein>
<name>A0A6J4SYE0_9BACT</name>
<organism evidence="2">
    <name type="scientific">uncultured Segetibacter sp</name>
    <dbReference type="NCBI Taxonomy" id="481133"/>
    <lineage>
        <taxon>Bacteria</taxon>
        <taxon>Pseudomonadati</taxon>
        <taxon>Bacteroidota</taxon>
        <taxon>Chitinophagia</taxon>
        <taxon>Chitinophagales</taxon>
        <taxon>Chitinophagaceae</taxon>
        <taxon>Segetibacter</taxon>
        <taxon>environmental samples</taxon>
    </lineage>
</organism>
<accession>A0A6J4SYE0</accession>
<evidence type="ECO:0000313" key="2">
    <source>
        <dbReference type="EMBL" id="CAA9508489.1"/>
    </source>
</evidence>
<gene>
    <name evidence="2" type="ORF">AVDCRST_MAG96-2341</name>
</gene>
<sequence length="45" mass="5094">MLVFLVFTAAVFLSCNFREINPPMPLSSEAPIRNENGRGEVKKRN</sequence>
<reference evidence="2" key="1">
    <citation type="submission" date="2020-02" db="EMBL/GenBank/DDBJ databases">
        <authorList>
            <person name="Meier V. D."/>
        </authorList>
    </citation>
    <scope>NUCLEOTIDE SEQUENCE</scope>
    <source>
        <strain evidence="2">AVDCRST_MAG96</strain>
    </source>
</reference>
<feature type="region of interest" description="Disordered" evidence="1">
    <location>
        <begin position="23"/>
        <end position="45"/>
    </location>
</feature>